<dbReference type="PROSITE" id="PS51257">
    <property type="entry name" value="PROKAR_LIPOPROTEIN"/>
    <property type="match status" value="1"/>
</dbReference>
<feature type="domain" description="DUF4296" evidence="2">
    <location>
        <begin position="28"/>
        <end position="110"/>
    </location>
</feature>
<dbReference type="Pfam" id="PF14129">
    <property type="entry name" value="DUF4296"/>
    <property type="match status" value="1"/>
</dbReference>
<protein>
    <recommendedName>
        <fullName evidence="2">DUF4296 domain-containing protein</fullName>
    </recommendedName>
</protein>
<feature type="coiled-coil region" evidence="1">
    <location>
        <begin position="91"/>
        <end position="138"/>
    </location>
</feature>
<keyword evidence="4" id="KW-1185">Reference proteome</keyword>
<organism evidence="3 4">
    <name type="scientific">Algibacter aquimarinus</name>
    <dbReference type="NCBI Taxonomy" id="1136748"/>
    <lineage>
        <taxon>Bacteria</taxon>
        <taxon>Pseudomonadati</taxon>
        <taxon>Bacteroidota</taxon>
        <taxon>Flavobacteriia</taxon>
        <taxon>Flavobacteriales</taxon>
        <taxon>Flavobacteriaceae</taxon>
        <taxon>Algibacter</taxon>
    </lineage>
</organism>
<sequence length="186" mass="21730">MIVKRLIIFFMLVLLMTACYQYEKPDKPKDLISKDKMVDVLIDVKLVASINTIDKEAIDKNNINAETYVFSKHNIDSLQFAQSNNYYSFYVKEYEEIYGRVKDSLEKLKDIYKDLEIKEEEEAKAKRKRDSIKAIEQIKDSLGIIKYQDSLKTNINIDSLSKTLLKNKLERVKLITPVSDTVFQSQ</sequence>
<evidence type="ECO:0000313" key="3">
    <source>
        <dbReference type="EMBL" id="GAA4959924.1"/>
    </source>
</evidence>
<gene>
    <name evidence="3" type="ORF">GCM10023315_04530</name>
</gene>
<name>A0ABP9H334_9FLAO</name>
<reference evidence="4" key="1">
    <citation type="journal article" date="2019" name="Int. J. Syst. Evol. Microbiol.">
        <title>The Global Catalogue of Microorganisms (GCM) 10K type strain sequencing project: providing services to taxonomists for standard genome sequencing and annotation.</title>
        <authorList>
            <consortium name="The Broad Institute Genomics Platform"/>
            <consortium name="The Broad Institute Genome Sequencing Center for Infectious Disease"/>
            <person name="Wu L."/>
            <person name="Ma J."/>
        </authorList>
    </citation>
    <scope>NUCLEOTIDE SEQUENCE [LARGE SCALE GENOMIC DNA]</scope>
    <source>
        <strain evidence="4">JCM 18287</strain>
    </source>
</reference>
<comment type="caution">
    <text evidence="3">The sequence shown here is derived from an EMBL/GenBank/DDBJ whole genome shotgun (WGS) entry which is preliminary data.</text>
</comment>
<evidence type="ECO:0000313" key="4">
    <source>
        <dbReference type="Proteomes" id="UP001501692"/>
    </source>
</evidence>
<dbReference type="EMBL" id="BAABJK010000003">
    <property type="protein sequence ID" value="GAA4959924.1"/>
    <property type="molecule type" value="Genomic_DNA"/>
</dbReference>
<proteinExistence type="predicted"/>
<evidence type="ECO:0000256" key="1">
    <source>
        <dbReference type="SAM" id="Coils"/>
    </source>
</evidence>
<dbReference type="Proteomes" id="UP001501692">
    <property type="component" value="Unassembled WGS sequence"/>
</dbReference>
<dbReference type="InterPro" id="IPR025381">
    <property type="entry name" value="DUF4296"/>
</dbReference>
<evidence type="ECO:0000259" key="2">
    <source>
        <dbReference type="Pfam" id="PF14129"/>
    </source>
</evidence>
<keyword evidence="1" id="KW-0175">Coiled coil</keyword>
<accession>A0ABP9H334</accession>